<dbReference type="RefSeq" id="WP_354634616.1">
    <property type="nucleotide sequence ID" value="NZ_CP159837.1"/>
</dbReference>
<accession>A0AAU8J7L8</accession>
<evidence type="ECO:0000313" key="2">
    <source>
        <dbReference type="EMBL" id="XCM34557.1"/>
    </source>
</evidence>
<protein>
    <submittedName>
        <fullName evidence="2">DUF5615 family PIN-like protein</fullName>
    </submittedName>
</protein>
<evidence type="ECO:0000259" key="1">
    <source>
        <dbReference type="Pfam" id="PF18480"/>
    </source>
</evidence>
<sequence length="119" mass="13260">MSLRLLLDEDSQAKKLVTLLQEAGYDIVTVNQAGLMGKADAIVLDFAREEGRILLTRNCHDFFNLHAANSSHPGILAIYEYPNPAKNLSYAMIVKAIANIEAAGIELNQQFIPINQWNY</sequence>
<proteinExistence type="predicted"/>
<gene>
    <name evidence="2" type="ORF">ABWT76_003163</name>
</gene>
<reference evidence="2" key="1">
    <citation type="submission" date="2024-07" db="EMBL/GenBank/DDBJ databases">
        <authorList>
            <person name="Kim Y.J."/>
            <person name="Jeong J.Y."/>
        </authorList>
    </citation>
    <scope>NUCLEOTIDE SEQUENCE</scope>
    <source>
        <strain evidence="2">GIHE-MW2</strain>
    </source>
</reference>
<name>A0AAU8J7L8_9CYAN</name>
<dbReference type="Pfam" id="PF18480">
    <property type="entry name" value="DUF5615"/>
    <property type="match status" value="1"/>
</dbReference>
<dbReference type="EMBL" id="CP159837">
    <property type="protein sequence ID" value="XCM34557.1"/>
    <property type="molecule type" value="Genomic_DNA"/>
</dbReference>
<dbReference type="AlphaFoldDB" id="A0AAU8J7L8"/>
<dbReference type="InterPro" id="IPR041049">
    <property type="entry name" value="DUF5615"/>
</dbReference>
<organism evidence="2">
    <name type="scientific">Planktothricoides raciborskii GIHE-MW2</name>
    <dbReference type="NCBI Taxonomy" id="2792601"/>
    <lineage>
        <taxon>Bacteria</taxon>
        <taxon>Bacillati</taxon>
        <taxon>Cyanobacteriota</taxon>
        <taxon>Cyanophyceae</taxon>
        <taxon>Oscillatoriophycideae</taxon>
        <taxon>Oscillatoriales</taxon>
        <taxon>Oscillatoriaceae</taxon>
        <taxon>Planktothricoides</taxon>
    </lineage>
</organism>
<feature type="domain" description="DUF5615" evidence="1">
    <location>
        <begin position="4"/>
        <end position="102"/>
    </location>
</feature>